<dbReference type="InterPro" id="IPR051083">
    <property type="entry name" value="GrpII_Intron_Splice-Mob/Def"/>
</dbReference>
<accession>A0A0U2L3P9</accession>
<dbReference type="KEGG" id="mmil:sm9_1169"/>
<evidence type="ECO:0000259" key="1">
    <source>
        <dbReference type="PROSITE" id="PS50878"/>
    </source>
</evidence>
<dbReference type="InterPro" id="IPR043502">
    <property type="entry name" value="DNA/RNA_pol_sf"/>
</dbReference>
<gene>
    <name evidence="2" type="ORF">sm9_0420</name>
    <name evidence="3" type="ORF">sm9_0955</name>
    <name evidence="4" type="ORF">sm9_1169</name>
</gene>
<dbReference type="Pfam" id="PF13655">
    <property type="entry name" value="RVT_N"/>
    <property type="match status" value="1"/>
</dbReference>
<keyword evidence="2" id="KW-0540">Nuclease</keyword>
<dbReference type="EMBL" id="CP011266">
    <property type="protein sequence ID" value="ALT68222.1"/>
    <property type="molecule type" value="Genomic_DNA"/>
</dbReference>
<dbReference type="Pfam" id="PF08388">
    <property type="entry name" value="GIIM"/>
    <property type="match status" value="1"/>
</dbReference>
<dbReference type="RefSeq" id="WP_058738564.1">
    <property type="nucleotide sequence ID" value="NZ_CP011266.1"/>
</dbReference>
<dbReference type="EMBL" id="CP011266">
    <property type="protein sequence ID" value="ALT68953.1"/>
    <property type="molecule type" value="Genomic_DNA"/>
</dbReference>
<dbReference type="CDD" id="cd01651">
    <property type="entry name" value="RT_G2_intron"/>
    <property type="match status" value="1"/>
</dbReference>
<dbReference type="Pfam" id="PF00078">
    <property type="entry name" value="RVT_1"/>
    <property type="match status" value="1"/>
</dbReference>
<evidence type="ECO:0000313" key="5">
    <source>
        <dbReference type="Proteomes" id="UP000067738"/>
    </source>
</evidence>
<evidence type="ECO:0000313" key="2">
    <source>
        <dbReference type="EMBL" id="ALT68222.1"/>
    </source>
</evidence>
<evidence type="ECO:0000313" key="3">
    <source>
        <dbReference type="EMBL" id="ALT68744.1"/>
    </source>
</evidence>
<keyword evidence="5" id="KW-1185">Reference proteome</keyword>
<dbReference type="NCBIfam" id="TIGR04416">
    <property type="entry name" value="group_II_RT_mat"/>
    <property type="match status" value="1"/>
</dbReference>
<dbReference type="PANTHER" id="PTHR34047">
    <property type="entry name" value="NUCLEAR INTRON MATURASE 1, MITOCHONDRIAL-RELATED"/>
    <property type="match status" value="1"/>
</dbReference>
<keyword evidence="2" id="KW-0378">Hydrolase</keyword>
<dbReference type="OrthoDB" id="115799at2157"/>
<dbReference type="Proteomes" id="UP000067738">
    <property type="component" value="Chromosome"/>
</dbReference>
<dbReference type="PANTHER" id="PTHR34047:SF10">
    <property type="entry name" value="GROUP II INTRON-ASSOCIATED OPEN READING FRAME"/>
    <property type="match status" value="1"/>
</dbReference>
<dbReference type="SUPFAM" id="SSF56672">
    <property type="entry name" value="DNA/RNA polymerases"/>
    <property type="match status" value="1"/>
</dbReference>
<sequence>MRYAQNNDVYESTAQYATDWSCINWYKVEKYIDKLQKRIYHAESIGDSRKVRDLQRILVRSTSAILMAVKRVTQINKGKRTPGIDGKVIKTDKQRGELVDKLKTRNISKHVPKPAYRHYIRKKNGKLRPLGIPTVIDRVYQEIIRMALEPQMEVNFEPISYGFRPKRGVHDAVERIFNIIHNNKFCEVFEGDFKDCFNNLSHEFILSKIRGFPLIKLVERYLKAGYVDNGVFNRTTSGTPQGGLLSPLLANIALTGLEDYLNISYKKRTQIRNGETKEFYETKGKYRVTRYADDFVIFARTKEDIEKVPKILENYLSERGLVLAEDKTKITHISEGFDFLGFNFRQYKTNKGLKCLIKPSKDSIKNFKAKVSERVRWHHGDNVDSLIDSLNPLIIGTANYWKPTVAKKIFSDMDYYIWNKIYKFLRRLHQNKGWKWIKRKYFPEYDDGYHRGKWVLTGPKQENHLIKMSWTKIKRHKMITHNNSPYDKSKENYFMNR</sequence>
<dbReference type="InterPro" id="IPR030931">
    <property type="entry name" value="Group_II_RT_mat"/>
</dbReference>
<dbReference type="InterPro" id="IPR025960">
    <property type="entry name" value="RVT_N"/>
</dbReference>
<dbReference type="KEGG" id="mmil:sm9_0420"/>
<keyword evidence="2" id="KW-0695">RNA-directed DNA polymerase</keyword>
<dbReference type="GO" id="GO:0004519">
    <property type="term" value="F:endonuclease activity"/>
    <property type="evidence" value="ECO:0007669"/>
    <property type="project" value="UniProtKB-KW"/>
</dbReference>
<feature type="domain" description="Reverse transcriptase" evidence="1">
    <location>
        <begin position="101"/>
        <end position="344"/>
    </location>
</feature>
<dbReference type="GO" id="GO:0003964">
    <property type="term" value="F:RNA-directed DNA polymerase activity"/>
    <property type="evidence" value="ECO:0007669"/>
    <property type="project" value="UniProtKB-KW"/>
</dbReference>
<name>A0A0U2L3P9_9EURY</name>
<keyword evidence="2" id="KW-0808">Transferase</keyword>
<dbReference type="InterPro" id="IPR000477">
    <property type="entry name" value="RT_dom"/>
</dbReference>
<dbReference type="KEGG" id="mmil:sm9_0955"/>
<keyword evidence="2" id="KW-0255">Endonuclease</keyword>
<dbReference type="InterPro" id="IPR013597">
    <property type="entry name" value="Mat_intron_G2"/>
</dbReference>
<keyword evidence="2" id="KW-0548">Nucleotidyltransferase</keyword>
<dbReference type="PATRIC" id="fig|230361.4.peg.1208"/>
<proteinExistence type="predicted"/>
<evidence type="ECO:0000313" key="4">
    <source>
        <dbReference type="EMBL" id="ALT68953.1"/>
    </source>
</evidence>
<organism evidence="2 5">
    <name type="scientific">Methanobrevibacter millerae</name>
    <dbReference type="NCBI Taxonomy" id="230361"/>
    <lineage>
        <taxon>Archaea</taxon>
        <taxon>Methanobacteriati</taxon>
        <taxon>Methanobacteriota</taxon>
        <taxon>Methanomada group</taxon>
        <taxon>Methanobacteria</taxon>
        <taxon>Methanobacteriales</taxon>
        <taxon>Methanobacteriaceae</taxon>
        <taxon>Methanobrevibacter</taxon>
    </lineage>
</organism>
<dbReference type="GeneID" id="26736129"/>
<dbReference type="AlphaFoldDB" id="A0A0U2L3P9"/>
<dbReference type="PROSITE" id="PS50878">
    <property type="entry name" value="RT_POL"/>
    <property type="match status" value="1"/>
</dbReference>
<dbReference type="EMBL" id="CP011266">
    <property type="protein sequence ID" value="ALT68744.1"/>
    <property type="molecule type" value="Genomic_DNA"/>
</dbReference>
<protein>
    <submittedName>
        <fullName evidence="2">Reverse transcriptase/endonuclease protein</fullName>
    </submittedName>
</protein>
<reference evidence="2 5" key="1">
    <citation type="submission" date="2015-04" db="EMBL/GenBank/DDBJ databases">
        <title>The complete genome sequence of the rumen methanogen Methanobrevibacter millerae SM9.</title>
        <authorList>
            <person name="Leahy S.C."/>
            <person name="Kelly W.J."/>
            <person name="Pacheco D.M."/>
            <person name="Li D."/>
            <person name="Altermann E."/>
            <person name="Attwood G.T."/>
        </authorList>
    </citation>
    <scope>NUCLEOTIDE SEQUENCE [LARGE SCALE GENOMIC DNA]</scope>
    <source>
        <strain evidence="2 5">SM9</strain>
    </source>
</reference>